<organism evidence="1 2">
    <name type="scientific">Nonomuraea phyllanthi</name>
    <dbReference type="NCBI Taxonomy" id="2219224"/>
    <lineage>
        <taxon>Bacteria</taxon>
        <taxon>Bacillati</taxon>
        <taxon>Actinomycetota</taxon>
        <taxon>Actinomycetes</taxon>
        <taxon>Streptosporangiales</taxon>
        <taxon>Streptosporangiaceae</taxon>
        <taxon>Nonomuraea</taxon>
    </lineage>
</organism>
<accession>A0A5C4WI11</accession>
<proteinExistence type="predicted"/>
<keyword evidence="2" id="KW-1185">Reference proteome</keyword>
<dbReference type="AlphaFoldDB" id="A0A5C4WI11"/>
<dbReference type="OrthoDB" id="9794735at2"/>
<protein>
    <recommendedName>
        <fullName evidence="3">ATP-grasp domain-containing protein</fullName>
    </recommendedName>
</protein>
<gene>
    <name evidence="1" type="ORF">FH608_018565</name>
</gene>
<dbReference type="Proteomes" id="UP000312512">
    <property type="component" value="Unassembled WGS sequence"/>
</dbReference>
<evidence type="ECO:0008006" key="3">
    <source>
        <dbReference type="Google" id="ProtNLM"/>
    </source>
</evidence>
<reference evidence="1 2" key="1">
    <citation type="submission" date="2019-10" db="EMBL/GenBank/DDBJ databases">
        <title>Nonomuraea sp. nov., isolated from Phyllanthus amarus.</title>
        <authorList>
            <person name="Klykleung N."/>
            <person name="Tanasupawat S."/>
        </authorList>
    </citation>
    <scope>NUCLEOTIDE SEQUENCE [LARGE SCALE GENOMIC DNA]</scope>
    <source>
        <strain evidence="1 2">PA1-10</strain>
    </source>
</reference>
<evidence type="ECO:0000313" key="2">
    <source>
        <dbReference type="Proteomes" id="UP000312512"/>
    </source>
</evidence>
<dbReference type="RefSeq" id="WP_139631781.1">
    <property type="nucleotide sequence ID" value="NZ_VDLX02000006.1"/>
</dbReference>
<dbReference type="SUPFAM" id="SSF56059">
    <property type="entry name" value="Glutathione synthetase ATP-binding domain-like"/>
    <property type="match status" value="1"/>
</dbReference>
<evidence type="ECO:0000313" key="1">
    <source>
        <dbReference type="EMBL" id="KAB8194175.1"/>
    </source>
</evidence>
<name>A0A5C4WI11_9ACTN</name>
<dbReference type="PROSITE" id="PS51257">
    <property type="entry name" value="PROKAR_LIPOPROTEIN"/>
    <property type="match status" value="1"/>
</dbReference>
<dbReference type="Gene3D" id="3.30.470.20">
    <property type="entry name" value="ATP-grasp fold, B domain"/>
    <property type="match status" value="1"/>
</dbReference>
<sequence>MTSLLDRCTFTLTADDDRSRRPLLAGSAAGGCVVFCSRRADHEVSEVARLLGLLGVPSCRIDADALGSIELDLSDPGALRIDGRDVRATVCWTRRFWRSAMTVPPTATGVLRADSWLALVRQAAVLAATAWPGPRLGLMEQLRDAARAGVRVPATLVTTDPAAAAARIPGDELVVKALDRHVVERVPGTLDGVFPRVWTRAGLAAHRAPPETPPLVVQEYVRHEAEYRVYFVRGRQIALQVGKPAPDAIWRDRESVTVREADHPLEVAALVSCLAARWRLDYGAFDVLLTAGGPVFLEVNADGDWRWYETRAGVRAISRTIALTLRDLHLSAGGRIDRAAGGTLPLMTG</sequence>
<comment type="caution">
    <text evidence="1">The sequence shown here is derived from an EMBL/GenBank/DDBJ whole genome shotgun (WGS) entry which is preliminary data.</text>
</comment>
<dbReference type="EMBL" id="VDLX02000006">
    <property type="protein sequence ID" value="KAB8194175.1"/>
    <property type="molecule type" value="Genomic_DNA"/>
</dbReference>